<dbReference type="CDD" id="cd00081">
    <property type="entry name" value="Hint"/>
    <property type="match status" value="1"/>
</dbReference>
<dbReference type="GO" id="GO:0003677">
    <property type="term" value="F:DNA binding"/>
    <property type="evidence" value="ECO:0007669"/>
    <property type="project" value="UniProtKB-UniRule"/>
</dbReference>
<dbReference type="SMART" id="SM00306">
    <property type="entry name" value="HintN"/>
    <property type="match status" value="1"/>
</dbReference>
<evidence type="ECO:0000256" key="15">
    <source>
        <dbReference type="SAM" id="Coils"/>
    </source>
</evidence>
<dbReference type="HAMAP" id="MF_00324">
    <property type="entry name" value="DNApol_II_L_arch"/>
    <property type="match status" value="1"/>
</dbReference>
<dbReference type="InterPro" id="IPR003587">
    <property type="entry name" value="Hint_dom_N"/>
</dbReference>
<keyword evidence="4 14" id="KW-0548">Nucleotidyltransferase</keyword>
<dbReference type="NCBIfam" id="TIGR00354">
    <property type="entry name" value="polC"/>
    <property type="match status" value="1"/>
</dbReference>
<dbReference type="SMART" id="SM00305">
    <property type="entry name" value="HintC"/>
    <property type="match status" value="1"/>
</dbReference>
<dbReference type="PROSITE" id="PS50817">
    <property type="entry name" value="INTEIN_N_TER"/>
    <property type="match status" value="1"/>
</dbReference>
<dbReference type="Pfam" id="PF24844">
    <property type="entry name" value="PolC_DP2_central"/>
    <property type="match status" value="1"/>
</dbReference>
<reference evidence="18" key="1">
    <citation type="submission" date="2010-04" db="EMBL/GenBank/DDBJ databases">
        <title>Complete sequence of Methanocaldococcus infernus ME.</title>
        <authorList>
            <consortium name="US DOE Joint Genome Institute"/>
            <person name="Lucas S."/>
            <person name="Copeland A."/>
            <person name="Lapidus A."/>
            <person name="Cheng J.-F."/>
            <person name="Bruce D."/>
            <person name="Goodwin L."/>
            <person name="Pitluck S."/>
            <person name="Munk A.C."/>
            <person name="Detter J.C."/>
            <person name="Han C."/>
            <person name="Tapia R."/>
            <person name="Land M."/>
            <person name="Hauser L."/>
            <person name="Kyrpides N."/>
            <person name="Mikhailova N."/>
            <person name="Sieprawska-Lupa M."/>
            <person name="Whitman W.B."/>
            <person name="Woyke T."/>
        </authorList>
    </citation>
    <scope>NUCLEOTIDE SEQUENCE [LARGE SCALE GENOMIC DNA]</scope>
    <source>
        <strain evidence="18">ME</strain>
    </source>
</reference>
<feature type="domain" description="Hint" evidence="16">
    <location>
        <begin position="996"/>
        <end position="1044"/>
    </location>
</feature>
<dbReference type="InterPro" id="IPR056172">
    <property type="entry name" value="PolC_DP2_cat_dom"/>
</dbReference>
<evidence type="ECO:0000256" key="10">
    <source>
        <dbReference type="ARBA" id="ARBA00023125"/>
    </source>
</evidence>
<comment type="function">
    <text evidence="12 14">Possesses two activities: a DNA synthesis (polymerase) and an exonucleolytic activity that degrades single-stranded DNA in the 3'- to 5'-direction. Has a template-primer preference which is characteristic of a replicative DNA polymerase.</text>
</comment>
<keyword evidence="7 14" id="KW-0378">Hydrolase</keyword>
<keyword evidence="8 14" id="KW-0269">Exonuclease</keyword>
<evidence type="ECO:0000256" key="6">
    <source>
        <dbReference type="ARBA" id="ARBA00022722"/>
    </source>
</evidence>
<feature type="domain" description="Hint" evidence="17">
    <location>
        <begin position="869"/>
        <end position="991"/>
    </location>
</feature>
<dbReference type="PIRSF" id="PIRSF016275">
    <property type="entry name" value="PolC_DP2"/>
    <property type="match status" value="1"/>
</dbReference>
<dbReference type="Pfam" id="PF24846">
    <property type="entry name" value="PolC_DP2_cat"/>
    <property type="match status" value="2"/>
</dbReference>
<dbReference type="HOGENOM" id="CLU_001154_0_0_2"/>
<keyword evidence="10 14" id="KW-0238">DNA-binding</keyword>
<comment type="subunit">
    <text evidence="2 14">Heterodimer of a large subunit and a small subunit.</text>
</comment>
<keyword evidence="6 14" id="KW-0540">Nuclease</keyword>
<comment type="catalytic activity">
    <reaction evidence="13 14">
        <text>DNA(n) + a 2'-deoxyribonucleoside 5'-triphosphate = DNA(n+1) + diphosphate</text>
        <dbReference type="Rhea" id="RHEA:22508"/>
        <dbReference type="Rhea" id="RHEA-COMP:17339"/>
        <dbReference type="Rhea" id="RHEA-COMP:17340"/>
        <dbReference type="ChEBI" id="CHEBI:33019"/>
        <dbReference type="ChEBI" id="CHEBI:61560"/>
        <dbReference type="ChEBI" id="CHEBI:173112"/>
        <dbReference type="EC" id="2.7.7.7"/>
    </reaction>
</comment>
<dbReference type="Gene3D" id="2.170.16.10">
    <property type="entry name" value="Hedgehog/Intein (Hint) domain"/>
    <property type="match status" value="1"/>
</dbReference>
<evidence type="ECO:0000313" key="18">
    <source>
        <dbReference type="EMBL" id="ADG13983.1"/>
    </source>
</evidence>
<dbReference type="EC" id="2.7.7.7" evidence="14"/>
<feature type="coiled-coil region" evidence="15">
    <location>
        <begin position="276"/>
        <end position="303"/>
    </location>
</feature>
<sequence>MHVACSETMRKYFESIVKEVNKIYRIAEICRQKGLDPVDHVEIYLAKDMADRVEGLVGPKGVAERIRELVKEHGKEIAALKIAEEIIEGKFGDFDKEKRAEQAVRTALAVLTEGIVAAPLEGIADVKIKKNFDGTEYLAIYYAGPIRSAGGTAQALSVLVGDFVRKALGLDKYKPTEDEIERYVEEVELYQSEVGSFQYSPTADEIRKAIRNIPIEITGEATDDVEVSGHRDLKRVETNQLRGGALLVLVEGVLLKAPKILKYIDKLKIEGWDWLNDFVNKGKEEEKEEEEEIEEEELEEDLKYWRDVKIEANKKYISEVIAGRPVFSHPSKVGGFRLRYGRSRNTGFATQGFHPALMYLVDEFMAIGTQLKTERPGKATCVVPVDSIEGPIVRLKNGDVLRVESVEEAIKIRDQVDKILFLGDVLVNYGDFLENNHPLLPSCWCEEWLERILEKENIEYSKEFIKNPKPEEAVEFAIKTRTPLHPRFTYRWHDISKEDVLKLREWLLSGSEIKNEWVVNLNNEGKRILELIGCPHKVREKKVIIEEYYPLLYSLGYDVKEKRDLVENLEEKVKEAKNALHLINLLAPFEVRRNTYVYVGARMGRPEKAAPRKMKPPVSGLFPIGNAGGSVRLINKAVEENKSDDVEVSYTICPNCGKISLYRTCPFCGTKVELDKFGRVRINLKDYWYSALKRLNVRPRDVKCIKGMTSKKKIVEPLEKAILRSMHEVYVFKDGTARFDCTDVPITHFKPREINVSVEKLRELGYEKDIHGNPLVGEDQVIELKPQDIILPEECAEYFIKVANFIDDLLEKFYGVERYYNVKSKEDLIGHLVIGMAPHTSAGMVGRIIGYCKANVGYAHPYFHAAKRRNCFTEDTEVLVNINGEVKRITIKELYEMFENERFEKGVWVRDKPKLDIKVYSFDPENKKVVLTDIVDVIKANSPEHLIKIELEEGKSFTVTPDHWVLVYDGGNIIKKRAFEVKEGDLFISPDLKRDLKKFELLKVKKIEYIKSSKPFVYCLNAKNYHNVIVNDYILLAQCDGDEDAIFLLLDAFLNFSKLFLPDKRGGQMDAPLVLTTILDPKEVDGEVHNMDVMWKYPLEFYEKTLEMVSPKEIKDIMEIVEDRLGKPEQYENLGYTHETSSIDLGPKVCSYKTLNTMLDKTTSQLKVAKKIRAVDERDVAEKVIQSHFIPDLIGNLRAFSRQAVRCKCGAKYRRIPLKGVCTKCGSNLILTVSKGAVEKYMDVAEKMAEEYNVSEYLKQRLKLIREGINSLFENDKSKQVKLSDFFKV</sequence>
<dbReference type="PANTHER" id="PTHR42210:SF1">
    <property type="entry name" value="DNA POLYMERASE II LARGE SUBUNIT"/>
    <property type="match status" value="1"/>
</dbReference>
<dbReference type="eggNOG" id="arCOG03147">
    <property type="taxonomic scope" value="Archaea"/>
</dbReference>
<proteinExistence type="inferred from homology"/>
<dbReference type="InterPro" id="IPR004475">
    <property type="entry name" value="PolC_DP2"/>
</dbReference>
<evidence type="ECO:0000256" key="12">
    <source>
        <dbReference type="ARBA" id="ARBA00025068"/>
    </source>
</evidence>
<feature type="coiled-coil region" evidence="15">
    <location>
        <begin position="559"/>
        <end position="586"/>
    </location>
</feature>
<organism evidence="18 19">
    <name type="scientific">Methanocaldococcus infernus (strain DSM 11812 / JCM 15783 / ME)</name>
    <dbReference type="NCBI Taxonomy" id="573063"/>
    <lineage>
        <taxon>Archaea</taxon>
        <taxon>Methanobacteriati</taxon>
        <taxon>Methanobacteriota</taxon>
        <taxon>Methanomada group</taxon>
        <taxon>Methanococci</taxon>
        <taxon>Methanococcales</taxon>
        <taxon>Methanocaldococcaceae</taxon>
        <taxon>Methanocaldococcus</taxon>
    </lineage>
</organism>
<evidence type="ECO:0000256" key="5">
    <source>
        <dbReference type="ARBA" id="ARBA00022705"/>
    </source>
</evidence>
<evidence type="ECO:0000256" key="13">
    <source>
        <dbReference type="ARBA" id="ARBA00049244"/>
    </source>
</evidence>
<evidence type="ECO:0000256" key="4">
    <source>
        <dbReference type="ARBA" id="ARBA00022695"/>
    </source>
</evidence>
<keyword evidence="5 14" id="KW-0235">DNA replication</keyword>
<dbReference type="Pfam" id="PF03833">
    <property type="entry name" value="PolC_DP2_N"/>
    <property type="match status" value="1"/>
</dbReference>
<dbReference type="OrthoDB" id="7529at2157"/>
<evidence type="ECO:0000259" key="16">
    <source>
        <dbReference type="SMART" id="SM00305"/>
    </source>
</evidence>
<dbReference type="STRING" id="573063.Metin_1333"/>
<dbReference type="InterPro" id="IPR006141">
    <property type="entry name" value="Intein_N"/>
</dbReference>
<dbReference type="RefSeq" id="WP_013100728.1">
    <property type="nucleotide sequence ID" value="NC_014122.1"/>
</dbReference>
<dbReference type="InterPro" id="IPR016033">
    <property type="entry name" value="PolC_DP2_N"/>
</dbReference>
<keyword evidence="11 14" id="KW-0511">Multifunctional enzyme</keyword>
<name>D5VTT0_METIM</name>
<evidence type="ECO:0000256" key="2">
    <source>
        <dbReference type="ARBA" id="ARBA00011315"/>
    </source>
</evidence>
<dbReference type="Pfam" id="PF14890">
    <property type="entry name" value="Intein_splicing"/>
    <property type="match status" value="1"/>
</dbReference>
<dbReference type="SUPFAM" id="SSF51294">
    <property type="entry name" value="Hedgehog/intein (Hint) domain"/>
    <property type="match status" value="1"/>
</dbReference>
<keyword evidence="15" id="KW-0175">Coiled coil</keyword>
<dbReference type="GO" id="GO:0008310">
    <property type="term" value="F:single-stranded DNA 3'-5' DNA exonuclease activity"/>
    <property type="evidence" value="ECO:0007669"/>
    <property type="project" value="UniProtKB-EC"/>
</dbReference>
<evidence type="ECO:0000256" key="1">
    <source>
        <dbReference type="ARBA" id="ARBA00011053"/>
    </source>
</evidence>
<dbReference type="eggNOG" id="arCOG04447">
    <property type="taxonomic scope" value="Archaea"/>
</dbReference>
<protein>
    <recommendedName>
        <fullName evidence="14">DNA polymerase II large subunit</fullName>
        <shortName evidence="14">Pol II</shortName>
        <ecNumber evidence="14">2.7.7.7</ecNumber>
    </recommendedName>
    <alternativeName>
        <fullName evidence="14">Exodeoxyribonuclease large subunit</fullName>
        <ecNumber evidence="14">3.1.11.1</ecNumber>
    </alternativeName>
</protein>
<keyword evidence="9 14" id="KW-0239">DNA-directed DNA polymerase</keyword>
<gene>
    <name evidence="14" type="primary">polC</name>
    <name evidence="18" type="ordered locus">Metin_1333</name>
</gene>
<dbReference type="PANTHER" id="PTHR42210">
    <property type="entry name" value="DNA POLYMERASE II LARGE SUBUNIT"/>
    <property type="match status" value="1"/>
</dbReference>
<dbReference type="GO" id="GO:0016539">
    <property type="term" value="P:intein-mediated protein splicing"/>
    <property type="evidence" value="ECO:0007669"/>
    <property type="project" value="InterPro"/>
</dbReference>
<dbReference type="EMBL" id="CP002009">
    <property type="protein sequence ID" value="ADG13983.1"/>
    <property type="molecule type" value="Genomic_DNA"/>
</dbReference>
<evidence type="ECO:0000256" key="7">
    <source>
        <dbReference type="ARBA" id="ARBA00022801"/>
    </source>
</evidence>
<dbReference type="MEROPS" id="N10.005"/>
<dbReference type="Proteomes" id="UP000002061">
    <property type="component" value="Chromosome"/>
</dbReference>
<comment type="catalytic activity">
    <reaction evidence="14">
        <text>Exonucleolytic cleavage in the 3'- to 5'-direction to yield nucleoside 5'-phosphates.</text>
        <dbReference type="EC" id="3.1.11.1"/>
    </reaction>
</comment>
<dbReference type="InterPro" id="IPR056171">
    <property type="entry name" value="PolC_DP2_central_dom"/>
</dbReference>
<evidence type="ECO:0000256" key="9">
    <source>
        <dbReference type="ARBA" id="ARBA00022932"/>
    </source>
</evidence>
<keyword evidence="19" id="KW-1185">Reference proteome</keyword>
<dbReference type="NCBIfam" id="NF011303">
    <property type="entry name" value="PRK14715.1"/>
    <property type="match status" value="1"/>
</dbReference>
<dbReference type="InterPro" id="IPR003586">
    <property type="entry name" value="Hint_dom_C"/>
</dbReference>
<evidence type="ECO:0000256" key="3">
    <source>
        <dbReference type="ARBA" id="ARBA00022679"/>
    </source>
</evidence>
<keyword evidence="3 14" id="KW-0808">Transferase</keyword>
<dbReference type="NCBIfam" id="NF003103">
    <property type="entry name" value="PRK04023.1"/>
    <property type="match status" value="1"/>
</dbReference>
<dbReference type="GO" id="GO:0006261">
    <property type="term" value="P:DNA-templated DNA replication"/>
    <property type="evidence" value="ECO:0007669"/>
    <property type="project" value="UniProtKB-UniRule"/>
</dbReference>
<evidence type="ECO:0000313" key="19">
    <source>
        <dbReference type="Proteomes" id="UP000002061"/>
    </source>
</evidence>
<evidence type="ECO:0000259" key="17">
    <source>
        <dbReference type="SMART" id="SM00306"/>
    </source>
</evidence>
<dbReference type="NCBIfam" id="TIGR01445">
    <property type="entry name" value="intein_Nterm"/>
    <property type="match status" value="1"/>
</dbReference>
<dbReference type="InterPro" id="IPR036844">
    <property type="entry name" value="Hint_dom_sf"/>
</dbReference>
<comment type="similarity">
    <text evidence="1 14">Belongs to the archaeal DNA polymerase II family.</text>
</comment>
<dbReference type="GeneID" id="9132364"/>
<dbReference type="GO" id="GO:0003887">
    <property type="term" value="F:DNA-directed DNA polymerase activity"/>
    <property type="evidence" value="ECO:0007669"/>
    <property type="project" value="UniProtKB-UniRule"/>
</dbReference>
<dbReference type="KEGG" id="mif:Metin_1333"/>
<dbReference type="EC" id="3.1.11.1" evidence="14"/>
<dbReference type="GO" id="GO:0006308">
    <property type="term" value="P:DNA catabolic process"/>
    <property type="evidence" value="ECO:0007669"/>
    <property type="project" value="UniProtKB-UniRule"/>
</dbReference>
<accession>D5VTT0</accession>
<evidence type="ECO:0000256" key="8">
    <source>
        <dbReference type="ARBA" id="ARBA00022839"/>
    </source>
</evidence>
<evidence type="ECO:0000256" key="11">
    <source>
        <dbReference type="ARBA" id="ARBA00023268"/>
    </source>
</evidence>
<evidence type="ECO:0000256" key="14">
    <source>
        <dbReference type="HAMAP-Rule" id="MF_00324"/>
    </source>
</evidence>